<keyword evidence="3" id="KW-1003">Cell membrane</keyword>
<evidence type="ECO:0000256" key="4">
    <source>
        <dbReference type="ARBA" id="ARBA00022692"/>
    </source>
</evidence>
<evidence type="ECO:0000256" key="6">
    <source>
        <dbReference type="ARBA" id="ARBA00023136"/>
    </source>
</evidence>
<keyword evidence="4 7" id="KW-0812">Transmembrane</keyword>
<feature type="transmembrane region" description="Helical" evidence="7">
    <location>
        <begin position="123"/>
        <end position="144"/>
    </location>
</feature>
<evidence type="ECO:0000256" key="1">
    <source>
        <dbReference type="ARBA" id="ARBA00004651"/>
    </source>
</evidence>
<dbReference type="PANTHER" id="PTHR33508">
    <property type="entry name" value="UPF0056 MEMBRANE PROTEIN YHCE"/>
    <property type="match status" value="1"/>
</dbReference>
<keyword evidence="5 7" id="KW-1133">Transmembrane helix</keyword>
<evidence type="ECO:0000313" key="8">
    <source>
        <dbReference type="EMBL" id="MBB5636919.1"/>
    </source>
</evidence>
<keyword evidence="6 7" id="KW-0472">Membrane</keyword>
<feature type="transmembrane region" description="Helical" evidence="7">
    <location>
        <begin position="199"/>
        <end position="220"/>
    </location>
</feature>
<dbReference type="InterPro" id="IPR002771">
    <property type="entry name" value="Multi_antbiot-R_MarC"/>
</dbReference>
<feature type="transmembrane region" description="Helical" evidence="7">
    <location>
        <begin position="12"/>
        <end position="39"/>
    </location>
</feature>
<dbReference type="EMBL" id="JACHCE010000004">
    <property type="protein sequence ID" value="MBB5636919.1"/>
    <property type="molecule type" value="Genomic_DNA"/>
</dbReference>
<dbReference type="GO" id="GO:0005886">
    <property type="term" value="C:plasma membrane"/>
    <property type="evidence" value="ECO:0007669"/>
    <property type="project" value="UniProtKB-SubCell"/>
</dbReference>
<name>A0A7W8ZMU8_9SPHI</name>
<dbReference type="Pfam" id="PF01914">
    <property type="entry name" value="MarC"/>
    <property type="match status" value="1"/>
</dbReference>
<comment type="similarity">
    <text evidence="2 7">Belongs to the UPF0056 (MarC) family.</text>
</comment>
<evidence type="ECO:0000256" key="2">
    <source>
        <dbReference type="ARBA" id="ARBA00009784"/>
    </source>
</evidence>
<evidence type="ECO:0000256" key="7">
    <source>
        <dbReference type="RuleBase" id="RU362048"/>
    </source>
</evidence>
<protein>
    <recommendedName>
        <fullName evidence="7">UPF0056 membrane protein</fullName>
    </recommendedName>
</protein>
<feature type="transmembrane region" description="Helical" evidence="7">
    <location>
        <begin position="156"/>
        <end position="178"/>
    </location>
</feature>
<feature type="transmembrane region" description="Helical" evidence="7">
    <location>
        <begin position="51"/>
        <end position="69"/>
    </location>
</feature>
<evidence type="ECO:0000256" key="3">
    <source>
        <dbReference type="ARBA" id="ARBA00022475"/>
    </source>
</evidence>
<dbReference type="Proteomes" id="UP000537204">
    <property type="component" value="Unassembled WGS sequence"/>
</dbReference>
<evidence type="ECO:0000256" key="5">
    <source>
        <dbReference type="ARBA" id="ARBA00022989"/>
    </source>
</evidence>
<gene>
    <name evidence="8" type="ORF">HDE68_002832</name>
</gene>
<dbReference type="PANTHER" id="PTHR33508:SF1">
    <property type="entry name" value="UPF0056 MEMBRANE PROTEIN YHCE"/>
    <property type="match status" value="1"/>
</dbReference>
<comment type="subcellular location">
    <subcellularLocation>
        <location evidence="1 7">Cell membrane</location>
        <topology evidence="1 7">Multi-pass membrane protein</topology>
    </subcellularLocation>
</comment>
<comment type="caution">
    <text evidence="7">Lacks conserved residue(s) required for the propagation of feature annotation.</text>
</comment>
<reference evidence="8 9" key="1">
    <citation type="submission" date="2020-08" db="EMBL/GenBank/DDBJ databases">
        <title>Genomic Encyclopedia of Type Strains, Phase IV (KMG-V): Genome sequencing to study the core and pangenomes of soil and plant-associated prokaryotes.</title>
        <authorList>
            <person name="Whitman W."/>
        </authorList>
    </citation>
    <scope>NUCLEOTIDE SEQUENCE [LARGE SCALE GENOMIC DNA]</scope>
    <source>
        <strain evidence="8 9">S3M1</strain>
    </source>
</reference>
<organism evidence="8 9">
    <name type="scientific">Pedobacter cryoconitis</name>
    <dbReference type="NCBI Taxonomy" id="188932"/>
    <lineage>
        <taxon>Bacteria</taxon>
        <taxon>Pseudomonadati</taxon>
        <taxon>Bacteroidota</taxon>
        <taxon>Sphingobacteriia</taxon>
        <taxon>Sphingobacteriales</taxon>
        <taxon>Sphingobacteriaceae</taxon>
        <taxon>Pedobacter</taxon>
    </lineage>
</organism>
<dbReference type="AlphaFoldDB" id="A0A7W8ZMU8"/>
<proteinExistence type="inferred from homology"/>
<dbReference type="RefSeq" id="WP_183882821.1">
    <property type="nucleotide sequence ID" value="NZ_JACHCE010000004.1"/>
</dbReference>
<accession>A0A7W8ZMU8</accession>
<comment type="caution">
    <text evidence="8">The sequence shown here is derived from an EMBL/GenBank/DDBJ whole genome shotgun (WGS) entry which is preliminary data.</text>
</comment>
<evidence type="ECO:0000313" key="9">
    <source>
        <dbReference type="Proteomes" id="UP000537204"/>
    </source>
</evidence>
<sequence length="222" mass="24382">MPLLYHPFFHLLFIGIIALFPVVNPIGSSFIISPFLTGLSSAEKRKAVGKITLYAFSICTVSLFAGQWILELFGLSIPVVQLAGGIMICKMGWENLSSDKKQNDITPDPEAKLSGYSNIEDKLFYPITFPVTTGAGTISVLFTLSAHGASSDRLNYFMNTAAILSAIIVMCILIYIFYLNTKNIIRYLSSNAETIFNRISAFLIFCVGLQIAITGIKSLMKV</sequence>